<accession>A0A131YFN7</accession>
<reference evidence="1" key="1">
    <citation type="journal article" date="2016" name="Ticks Tick Borne Dis.">
        <title>De novo assembly and annotation of the salivary gland transcriptome of Rhipicephalus appendiculatus male and female ticks during blood feeding.</title>
        <authorList>
            <person name="de Castro M.H."/>
            <person name="de Klerk D."/>
            <person name="Pienaar R."/>
            <person name="Latif A.A."/>
            <person name="Rees D.J."/>
            <person name="Mans B.J."/>
        </authorList>
    </citation>
    <scope>NUCLEOTIDE SEQUENCE</scope>
    <source>
        <tissue evidence="1">Salivary glands</tissue>
    </source>
</reference>
<protein>
    <submittedName>
        <fullName evidence="1">Uncharacterized protein</fullName>
    </submittedName>
</protein>
<dbReference type="AlphaFoldDB" id="A0A131YFN7"/>
<sequence length="106" mass="12324">MSVPARSSSEWRRLTMIELPLAIKAVVARFAVCRSFTKRKNMLRHARNVHEVLVEVKKPMNCYGCGVGLSSLEKYVEHHIEEHKFATEYVQQPFHNDKGEYPCCFQ</sequence>
<organism evidence="1">
    <name type="scientific">Rhipicephalus appendiculatus</name>
    <name type="common">Brown ear tick</name>
    <dbReference type="NCBI Taxonomy" id="34631"/>
    <lineage>
        <taxon>Eukaryota</taxon>
        <taxon>Metazoa</taxon>
        <taxon>Ecdysozoa</taxon>
        <taxon>Arthropoda</taxon>
        <taxon>Chelicerata</taxon>
        <taxon>Arachnida</taxon>
        <taxon>Acari</taxon>
        <taxon>Parasitiformes</taxon>
        <taxon>Ixodida</taxon>
        <taxon>Ixodoidea</taxon>
        <taxon>Ixodidae</taxon>
        <taxon>Rhipicephalinae</taxon>
        <taxon>Rhipicephalus</taxon>
        <taxon>Rhipicephalus</taxon>
    </lineage>
</organism>
<proteinExistence type="predicted"/>
<evidence type="ECO:0000313" key="1">
    <source>
        <dbReference type="EMBL" id="JAP77348.1"/>
    </source>
</evidence>
<name>A0A131YFN7_RHIAP</name>
<dbReference type="EMBL" id="GEDV01011209">
    <property type="protein sequence ID" value="JAP77348.1"/>
    <property type="molecule type" value="Transcribed_RNA"/>
</dbReference>